<dbReference type="Gene3D" id="3.40.50.300">
    <property type="entry name" value="P-loop containing nucleotide triphosphate hydrolases"/>
    <property type="match status" value="1"/>
</dbReference>
<name>E6PSC8_9ZZZZ</name>
<dbReference type="GO" id="GO:0005525">
    <property type="term" value="F:GTP binding"/>
    <property type="evidence" value="ECO:0007669"/>
    <property type="project" value="UniProtKB-KW"/>
</dbReference>
<dbReference type="NCBIfam" id="TIGR00750">
    <property type="entry name" value="lao"/>
    <property type="match status" value="1"/>
</dbReference>
<dbReference type="InterPro" id="IPR027417">
    <property type="entry name" value="P-loop_NTPase"/>
</dbReference>
<dbReference type="InterPro" id="IPR003593">
    <property type="entry name" value="AAA+_ATPase"/>
</dbReference>
<dbReference type="EMBL" id="CABM01000048">
    <property type="protein sequence ID" value="CBH97835.1"/>
    <property type="molecule type" value="Genomic_DNA"/>
</dbReference>
<proteinExistence type="inferred from homology"/>
<evidence type="ECO:0000313" key="7">
    <source>
        <dbReference type="EMBL" id="CBH97835.1"/>
    </source>
</evidence>
<dbReference type="PANTHER" id="PTHR43087:SF1">
    <property type="entry name" value="LAO_AO TRANSPORT SYSTEM ATPASE"/>
    <property type="match status" value="1"/>
</dbReference>
<comment type="similarity">
    <text evidence="1">Belongs to the SIMIBI class G3E GTPase family. ArgK/MeaB subfamily.</text>
</comment>
<keyword evidence="5" id="KW-0143">Chaperone</keyword>
<comment type="caution">
    <text evidence="7">The sequence shown here is derived from an EMBL/GenBank/DDBJ whole genome shotgun (WGS) entry which is preliminary data.</text>
</comment>
<accession>E6PSC8</accession>
<evidence type="ECO:0000256" key="2">
    <source>
        <dbReference type="ARBA" id="ARBA00022741"/>
    </source>
</evidence>
<dbReference type="AlphaFoldDB" id="E6PSC8"/>
<dbReference type="GO" id="GO:0003924">
    <property type="term" value="F:GTPase activity"/>
    <property type="evidence" value="ECO:0007669"/>
    <property type="project" value="InterPro"/>
</dbReference>
<gene>
    <name evidence="7" type="primary">argK</name>
    <name evidence="7" type="ORF">CARN2_3311</name>
</gene>
<dbReference type="CDD" id="cd03114">
    <property type="entry name" value="MMAA-like"/>
    <property type="match status" value="1"/>
</dbReference>
<evidence type="ECO:0000256" key="4">
    <source>
        <dbReference type="ARBA" id="ARBA00023134"/>
    </source>
</evidence>
<keyword evidence="4" id="KW-0342">GTP-binding</keyword>
<dbReference type="GO" id="GO:0016301">
    <property type="term" value="F:kinase activity"/>
    <property type="evidence" value="ECO:0007669"/>
    <property type="project" value="UniProtKB-KW"/>
</dbReference>
<evidence type="ECO:0000256" key="3">
    <source>
        <dbReference type="ARBA" id="ARBA00022801"/>
    </source>
</evidence>
<organism evidence="7">
    <name type="scientific">mine drainage metagenome</name>
    <dbReference type="NCBI Taxonomy" id="410659"/>
    <lineage>
        <taxon>unclassified sequences</taxon>
        <taxon>metagenomes</taxon>
        <taxon>ecological metagenomes</taxon>
    </lineage>
</organism>
<dbReference type="PANTHER" id="PTHR43087">
    <property type="entry name" value="LYSINE/ARGININE/ORNITHINE TRANSPORT SYSTEM KINASE"/>
    <property type="match status" value="1"/>
</dbReference>
<evidence type="ECO:0000256" key="5">
    <source>
        <dbReference type="ARBA" id="ARBA00023186"/>
    </source>
</evidence>
<dbReference type="SUPFAM" id="SSF52540">
    <property type="entry name" value="P-loop containing nucleoside triphosphate hydrolases"/>
    <property type="match status" value="1"/>
</dbReference>
<sequence>MMATPVRSDALVERALAGDNAAMARLMSRAEAASPECRPAFARLYAKAGRSRVIGITGVPGSGKSTLVSMLTLKLRALGKRVGIIAVDPSSPYSGGSIMGDRIRMSELVNDEGVFIRSMATRGAHGGMARASLEAVDVLDAAGFDYVVIETVGVGQAEVEIARAAHTVVVVSAPGLGDDIQAIKAGILEIADIHVVSKCDRSDANRTISDLKAMLTMGLSLDGSSLWQPPVVPTSSAKGEGFEQLIECLDRHSQHMRNSSAGQQRLRRIAEFRMLKTAEDLLAQRFLDARQSTLTAISARLSDRQISPYQAAEQLLAGFNLQGQA</sequence>
<keyword evidence="2" id="KW-0547">Nucleotide-binding</keyword>
<protein>
    <submittedName>
        <fullName evidence="7">Membrane ATPase/protein kinase</fullName>
    </submittedName>
</protein>
<dbReference type="InterPro" id="IPR052040">
    <property type="entry name" value="GTPase/Isobutyryl-CoA_mutase"/>
</dbReference>
<keyword evidence="7" id="KW-0808">Transferase</keyword>
<keyword evidence="3" id="KW-0378">Hydrolase</keyword>
<dbReference type="SMART" id="SM00382">
    <property type="entry name" value="AAA"/>
    <property type="match status" value="1"/>
</dbReference>
<evidence type="ECO:0000259" key="6">
    <source>
        <dbReference type="SMART" id="SM00382"/>
    </source>
</evidence>
<dbReference type="Pfam" id="PF03308">
    <property type="entry name" value="MeaB"/>
    <property type="match status" value="1"/>
</dbReference>
<keyword evidence="7" id="KW-0418">Kinase</keyword>
<feature type="domain" description="AAA+ ATPase" evidence="6">
    <location>
        <begin position="50"/>
        <end position="200"/>
    </location>
</feature>
<reference evidence="7" key="1">
    <citation type="submission" date="2009-10" db="EMBL/GenBank/DDBJ databases">
        <title>Diversity of trophic interactions inside an arsenic-rich microbial ecosystem.</title>
        <authorList>
            <person name="Bertin P.N."/>
            <person name="Heinrich-Salmeron A."/>
            <person name="Pelletier E."/>
            <person name="Goulhen-Chollet F."/>
            <person name="Arsene-Ploetze F."/>
            <person name="Gallien S."/>
            <person name="Calteau A."/>
            <person name="Vallenet D."/>
            <person name="Casiot C."/>
            <person name="Chane-Woon-Ming B."/>
            <person name="Giloteaux L."/>
            <person name="Barakat M."/>
            <person name="Bonnefoy V."/>
            <person name="Bruneel O."/>
            <person name="Chandler M."/>
            <person name="Cleiss J."/>
            <person name="Duran R."/>
            <person name="Elbaz-Poulichet F."/>
            <person name="Fonknechten N."/>
            <person name="Lauga B."/>
            <person name="Mornico D."/>
            <person name="Ortet P."/>
            <person name="Schaeffer C."/>
            <person name="Siguier P."/>
            <person name="Alexander Thil Smith A."/>
            <person name="Van Dorsselaer A."/>
            <person name="Weissenbach J."/>
            <person name="Medigue C."/>
            <person name="Le Paslier D."/>
        </authorList>
    </citation>
    <scope>NUCLEOTIDE SEQUENCE</scope>
</reference>
<dbReference type="InterPro" id="IPR005129">
    <property type="entry name" value="GTPase_ArgK"/>
</dbReference>
<evidence type="ECO:0000256" key="1">
    <source>
        <dbReference type="ARBA" id="ARBA00009625"/>
    </source>
</evidence>